<gene>
    <name evidence="1" type="ORF">CIB87_21300</name>
</gene>
<dbReference type="EMBL" id="CP022674">
    <property type="protein sequence ID" value="AXI31452.1"/>
    <property type="molecule type" value="Genomic_DNA"/>
</dbReference>
<proteinExistence type="predicted"/>
<dbReference type="InterPro" id="IPR036390">
    <property type="entry name" value="WH_DNA-bd_sf"/>
</dbReference>
<name>A0AA86LXL5_PRIMG</name>
<evidence type="ECO:0000313" key="1">
    <source>
        <dbReference type="EMBL" id="AXI31452.1"/>
    </source>
</evidence>
<dbReference type="AlphaFoldDB" id="A0AA86LXL5"/>
<dbReference type="Proteomes" id="UP000253834">
    <property type="component" value="Chromosome"/>
</dbReference>
<dbReference type="SUPFAM" id="SSF46785">
    <property type="entry name" value="Winged helix' DNA-binding domain"/>
    <property type="match status" value="1"/>
</dbReference>
<reference evidence="1 2" key="1">
    <citation type="submission" date="2017-07" db="EMBL/GenBank/DDBJ databases">
        <title>Isolation and development of strain Bacillus megaterium SR7 for enhanced growth and metabolite production under supercritical carbon dioxide.</title>
        <authorList>
            <person name="Freedman A.J.E."/>
            <person name="Peet K.C."/>
            <person name="Boock J.T."/>
            <person name="Penn K."/>
            <person name="Prather K.L.J."/>
            <person name="Thompson J.R."/>
        </authorList>
    </citation>
    <scope>NUCLEOTIDE SEQUENCE [LARGE SCALE GENOMIC DNA]</scope>
    <source>
        <strain evidence="1 2">SR7</strain>
    </source>
</reference>
<organism evidence="1 2">
    <name type="scientific">Priestia megaterium</name>
    <name type="common">Bacillus megaterium</name>
    <dbReference type="NCBI Taxonomy" id="1404"/>
    <lineage>
        <taxon>Bacteria</taxon>
        <taxon>Bacillati</taxon>
        <taxon>Bacillota</taxon>
        <taxon>Bacilli</taxon>
        <taxon>Bacillales</taxon>
        <taxon>Bacillaceae</taxon>
        <taxon>Priestia</taxon>
    </lineage>
</organism>
<sequence length="280" mass="32242">MTTFAAINLKELKEHESFKSLEEMDKSIYQYIDHIRHDVPQSVIDVLLCLGRASLRCIGLSFMKQSTMGNMTGYSRNTINKALKTLESLGIVDSVRTQTKSGRPSVKVMRILPFCLETLHQKITSTESNKPNGDNELNLIDEFEPILTESKKHLKEDSIQDNIDEIPFEQLDYSFTPKNIVDEAFIRTAKPFFSAAKIFELWGIVKNVMKQRKLKIVSKDVIENVNVAFKTTVFMYKANRIKKSFKNYFFGVLDSMLATVKRKEAIENGMNDIVFYNWLN</sequence>
<accession>A0AA86LXL5</accession>
<evidence type="ECO:0000313" key="2">
    <source>
        <dbReference type="Proteomes" id="UP000253834"/>
    </source>
</evidence>
<evidence type="ECO:0008006" key="3">
    <source>
        <dbReference type="Google" id="ProtNLM"/>
    </source>
</evidence>
<dbReference type="RefSeq" id="WP_114896782.1">
    <property type="nucleotide sequence ID" value="NZ_CP022674.1"/>
</dbReference>
<protein>
    <recommendedName>
        <fullName evidence="3">Helix-turn-helix domain-containing protein</fullName>
    </recommendedName>
</protein>